<dbReference type="Proteomes" id="UP001055247">
    <property type="component" value="Unassembled WGS sequence"/>
</dbReference>
<dbReference type="RefSeq" id="WP_238230229.1">
    <property type="nucleotide sequence ID" value="NZ_BPQO01000011.1"/>
</dbReference>
<evidence type="ECO:0000313" key="2">
    <source>
        <dbReference type="EMBL" id="GJD89406.1"/>
    </source>
</evidence>
<proteinExistence type="predicted"/>
<evidence type="ECO:0000259" key="1">
    <source>
        <dbReference type="SMART" id="SM00507"/>
    </source>
</evidence>
<name>A0AAV4ZLK5_9HYPH</name>
<keyword evidence="3" id="KW-1185">Reference proteome</keyword>
<dbReference type="AlphaFoldDB" id="A0AAV4ZLK5"/>
<dbReference type="EMBL" id="BPQO01000011">
    <property type="protein sequence ID" value="GJD89406.1"/>
    <property type="molecule type" value="Genomic_DNA"/>
</dbReference>
<reference evidence="2" key="1">
    <citation type="journal article" date="2016" name="Front. Microbiol.">
        <title>Genome Sequence of the Piezophilic, Mesophilic Sulfate-Reducing Bacterium Desulfovibrio indicus J2T.</title>
        <authorList>
            <person name="Cao J."/>
            <person name="Maignien L."/>
            <person name="Shao Z."/>
            <person name="Alain K."/>
            <person name="Jebbar M."/>
        </authorList>
    </citation>
    <scope>NUCLEOTIDE SEQUENCE</scope>
    <source>
        <strain evidence="2">DSM 16372</strain>
    </source>
</reference>
<organism evidence="2 3">
    <name type="scientific">Methylobacterium hispanicum</name>
    <dbReference type="NCBI Taxonomy" id="270350"/>
    <lineage>
        <taxon>Bacteria</taxon>
        <taxon>Pseudomonadati</taxon>
        <taxon>Pseudomonadota</taxon>
        <taxon>Alphaproteobacteria</taxon>
        <taxon>Hyphomicrobiales</taxon>
        <taxon>Methylobacteriaceae</taxon>
        <taxon>Methylobacterium</taxon>
    </lineage>
</organism>
<sequence>MSQKKLLPIVLSCKTQGWRMHDPDAHEADHVFQTGRQRVLDTQKYTCQYCGFQSQKWQEIHHRNDDHHDNRPENLAVACMYCHACFHIGLAGHKGEGVLIFLPEMEQADLNCLVRACQIARRAADLSGADAARPRADQDVLREYRDVATAILKRLDDRRAKAEELLGGVRNPSDLANIMMLMPDDLYAERHERLHGIRLLPTGVRRGGSGEDRMNEIVDFWLSTGGPFGARQPRTWMTTLKLYLGALPFLPQA</sequence>
<comment type="caution">
    <text evidence="2">The sequence shown here is derived from an EMBL/GenBank/DDBJ whole genome shotgun (WGS) entry which is preliminary data.</text>
</comment>
<gene>
    <name evidence="2" type="ORF">BHAOGJBA_2933</name>
</gene>
<reference evidence="2" key="2">
    <citation type="submission" date="2021-08" db="EMBL/GenBank/DDBJ databases">
        <authorList>
            <person name="Tani A."/>
            <person name="Ola A."/>
            <person name="Ogura Y."/>
            <person name="Katsura K."/>
            <person name="Hayashi T."/>
        </authorList>
    </citation>
    <scope>NUCLEOTIDE SEQUENCE</scope>
    <source>
        <strain evidence="2">DSM 16372</strain>
    </source>
</reference>
<evidence type="ECO:0000313" key="3">
    <source>
        <dbReference type="Proteomes" id="UP001055247"/>
    </source>
</evidence>
<dbReference type="SMART" id="SM00507">
    <property type="entry name" value="HNHc"/>
    <property type="match status" value="1"/>
</dbReference>
<accession>A0AAV4ZLK5</accession>
<dbReference type="InterPro" id="IPR003615">
    <property type="entry name" value="HNH_nuc"/>
</dbReference>
<dbReference type="CDD" id="cd00085">
    <property type="entry name" value="HNHc"/>
    <property type="match status" value="1"/>
</dbReference>
<feature type="domain" description="HNH nuclease" evidence="1">
    <location>
        <begin position="34"/>
        <end position="84"/>
    </location>
</feature>
<protein>
    <recommendedName>
        <fullName evidence="1">HNH nuclease domain-containing protein</fullName>
    </recommendedName>
</protein>